<protein>
    <submittedName>
        <fullName evidence="3">N-acetyltransferase</fullName>
    </submittedName>
</protein>
<feature type="domain" description="N-acetyltransferase" evidence="1">
    <location>
        <begin position="1"/>
        <end position="95"/>
    </location>
</feature>
<name>A0A920CCD1_9BACL</name>
<dbReference type="CDD" id="cd04301">
    <property type="entry name" value="NAT_SF"/>
    <property type="match status" value="1"/>
</dbReference>
<sequence length="95" mass="11185">MREIREADHGYVMVEDGREVAEITFQPIDERTVMIDHTFVSEELRGQRVGDQLVKAVVDWARKEGKRIVPACSFALVQFKRHKDYKDVWHQEEKA</sequence>
<dbReference type="SUPFAM" id="SSF55729">
    <property type="entry name" value="Acyl-CoA N-acyltransferases (Nat)"/>
    <property type="match status" value="1"/>
</dbReference>
<evidence type="ECO:0000313" key="4">
    <source>
        <dbReference type="Proteomes" id="UP000679779"/>
    </source>
</evidence>
<dbReference type="InterPro" id="IPR000182">
    <property type="entry name" value="GNAT_dom"/>
</dbReference>
<feature type="domain" description="N-acetyltransferase" evidence="2">
    <location>
        <begin position="3"/>
        <end position="90"/>
    </location>
</feature>
<dbReference type="PANTHER" id="PTHR31435:SF10">
    <property type="entry name" value="BSR4717 PROTEIN"/>
    <property type="match status" value="1"/>
</dbReference>
<dbReference type="InterPro" id="IPR031165">
    <property type="entry name" value="GNAT_YJDJ"/>
</dbReference>
<dbReference type="EMBL" id="BORQ01000011">
    <property type="protein sequence ID" value="GIO34571.1"/>
    <property type="molecule type" value="Genomic_DNA"/>
</dbReference>
<dbReference type="InterPro" id="IPR045057">
    <property type="entry name" value="Gcn5-rel_NAT"/>
</dbReference>
<dbReference type="RefSeq" id="WP_160044938.1">
    <property type="nucleotide sequence ID" value="NZ_BORQ01000011.1"/>
</dbReference>
<dbReference type="PROSITE" id="PS51186">
    <property type="entry name" value="GNAT"/>
    <property type="match status" value="1"/>
</dbReference>
<dbReference type="AlphaFoldDB" id="A0A920CCD1"/>
<keyword evidence="4" id="KW-1185">Reference proteome</keyword>
<evidence type="ECO:0000259" key="1">
    <source>
        <dbReference type="PROSITE" id="PS51186"/>
    </source>
</evidence>
<dbReference type="PANTHER" id="PTHR31435">
    <property type="entry name" value="PROTEIN NATD1"/>
    <property type="match status" value="1"/>
</dbReference>
<gene>
    <name evidence="3" type="ORF">J2TS6_57120</name>
</gene>
<dbReference type="InterPro" id="IPR016181">
    <property type="entry name" value="Acyl_CoA_acyltransferase"/>
</dbReference>
<dbReference type="PROSITE" id="PS51729">
    <property type="entry name" value="GNAT_YJDJ"/>
    <property type="match status" value="1"/>
</dbReference>
<dbReference type="Gene3D" id="3.40.630.30">
    <property type="match status" value="1"/>
</dbReference>
<proteinExistence type="predicted"/>
<reference evidence="3" key="1">
    <citation type="submission" date="2021-03" db="EMBL/GenBank/DDBJ databases">
        <title>Antimicrobial resistance genes in bacteria isolated from Japanese honey, and their potential for conferring macrolide and lincosamide resistance in the American foulbrood pathogen Paenibacillus larvae.</title>
        <authorList>
            <person name="Okamoto M."/>
            <person name="Kumagai M."/>
            <person name="Kanamori H."/>
            <person name="Takamatsu D."/>
        </authorList>
    </citation>
    <scope>NUCLEOTIDE SEQUENCE</scope>
    <source>
        <strain evidence="3">J2TS6</strain>
    </source>
</reference>
<comment type="caution">
    <text evidence="3">The sequence shown here is derived from an EMBL/GenBank/DDBJ whole genome shotgun (WGS) entry which is preliminary data.</text>
</comment>
<organism evidence="3 4">
    <name type="scientific">Paenibacillus albilobatus</name>
    <dbReference type="NCBI Taxonomy" id="2716884"/>
    <lineage>
        <taxon>Bacteria</taxon>
        <taxon>Bacillati</taxon>
        <taxon>Bacillota</taxon>
        <taxon>Bacilli</taxon>
        <taxon>Bacillales</taxon>
        <taxon>Paenibacillaceae</taxon>
        <taxon>Paenibacillus</taxon>
    </lineage>
</organism>
<evidence type="ECO:0000313" key="3">
    <source>
        <dbReference type="EMBL" id="GIO34571.1"/>
    </source>
</evidence>
<dbReference type="Proteomes" id="UP000679779">
    <property type="component" value="Unassembled WGS sequence"/>
</dbReference>
<dbReference type="Pfam" id="PF14542">
    <property type="entry name" value="Acetyltransf_CG"/>
    <property type="match status" value="1"/>
</dbReference>
<accession>A0A920CCD1</accession>
<evidence type="ECO:0000259" key="2">
    <source>
        <dbReference type="PROSITE" id="PS51729"/>
    </source>
</evidence>
<dbReference type="GO" id="GO:0016747">
    <property type="term" value="F:acyltransferase activity, transferring groups other than amino-acyl groups"/>
    <property type="evidence" value="ECO:0007669"/>
    <property type="project" value="InterPro"/>
</dbReference>